<dbReference type="AlphaFoldDB" id="A0A0C9YI73"/>
<proteinExistence type="predicted"/>
<evidence type="ECO:0000313" key="2">
    <source>
        <dbReference type="EMBL" id="KIK24765.1"/>
    </source>
</evidence>
<sequence>MSSTSSDLSSPPHVVPAKFRGKHSFTLSDKGSSDDQGGIALPSSRLPSTPANQGHQRAGAHALGAEEKAALHAHVGEPWLRSMQRNVQDAYVIARPLPSLTSHFLSYLSCGEDPIDSSHSDYDFFSEFNDSVYSQGEEYDLESMDIRVRESYFEVSEERGRWMSSPTVSSIHTQTFISSSARACSSTPDWQARTRRLSANSVTCSEVSSTSFLHDNSETWDGSRCSSPLPSSSPPTSPMSFALSLPGDHAGTADCDSVDQALSVPSAGVHFSSEVARANVEEPCDCMSPDESGRLVLDLPRYADEDAQLLSVPVRAGCSTHCVRPVSERCCYLSYGHDDNVSAVDICPDELFQKASSEIQRPGDQAASPKLVSFAYPRSDPGHPPTIVKIEGDDSRAVLLQAETHFGMVGCTRCEKK</sequence>
<reference evidence="2 3" key="1">
    <citation type="submission" date="2014-04" db="EMBL/GenBank/DDBJ databases">
        <authorList>
            <consortium name="DOE Joint Genome Institute"/>
            <person name="Kuo A."/>
            <person name="Kohler A."/>
            <person name="Costa M.D."/>
            <person name="Nagy L.G."/>
            <person name="Floudas D."/>
            <person name="Copeland A."/>
            <person name="Barry K.W."/>
            <person name="Cichocki N."/>
            <person name="Veneault-Fourrey C."/>
            <person name="LaButti K."/>
            <person name="Lindquist E.A."/>
            <person name="Lipzen A."/>
            <person name="Lundell T."/>
            <person name="Morin E."/>
            <person name="Murat C."/>
            <person name="Sun H."/>
            <person name="Tunlid A."/>
            <person name="Henrissat B."/>
            <person name="Grigoriev I.V."/>
            <person name="Hibbett D.S."/>
            <person name="Martin F."/>
            <person name="Nordberg H.P."/>
            <person name="Cantor M.N."/>
            <person name="Hua S.X."/>
        </authorList>
    </citation>
    <scope>NUCLEOTIDE SEQUENCE [LARGE SCALE GENOMIC DNA]</scope>
    <source>
        <strain evidence="2 3">441</strain>
    </source>
</reference>
<gene>
    <name evidence="2" type="ORF">PISMIDRAFT_9999</name>
</gene>
<dbReference type="EMBL" id="KN833713">
    <property type="protein sequence ID" value="KIK24765.1"/>
    <property type="molecule type" value="Genomic_DNA"/>
</dbReference>
<accession>A0A0C9YI73</accession>
<feature type="compositionally biased region" description="Polar residues" evidence="1">
    <location>
        <begin position="45"/>
        <end position="55"/>
    </location>
</feature>
<organism evidence="2 3">
    <name type="scientific">Pisolithus microcarpus 441</name>
    <dbReference type="NCBI Taxonomy" id="765257"/>
    <lineage>
        <taxon>Eukaryota</taxon>
        <taxon>Fungi</taxon>
        <taxon>Dikarya</taxon>
        <taxon>Basidiomycota</taxon>
        <taxon>Agaricomycotina</taxon>
        <taxon>Agaricomycetes</taxon>
        <taxon>Agaricomycetidae</taxon>
        <taxon>Boletales</taxon>
        <taxon>Sclerodermatineae</taxon>
        <taxon>Pisolithaceae</taxon>
        <taxon>Pisolithus</taxon>
    </lineage>
</organism>
<reference evidence="3" key="2">
    <citation type="submission" date="2015-01" db="EMBL/GenBank/DDBJ databases">
        <title>Evolutionary Origins and Diversification of the Mycorrhizal Mutualists.</title>
        <authorList>
            <consortium name="DOE Joint Genome Institute"/>
            <consortium name="Mycorrhizal Genomics Consortium"/>
            <person name="Kohler A."/>
            <person name="Kuo A."/>
            <person name="Nagy L.G."/>
            <person name="Floudas D."/>
            <person name="Copeland A."/>
            <person name="Barry K.W."/>
            <person name="Cichocki N."/>
            <person name="Veneault-Fourrey C."/>
            <person name="LaButti K."/>
            <person name="Lindquist E.A."/>
            <person name="Lipzen A."/>
            <person name="Lundell T."/>
            <person name="Morin E."/>
            <person name="Murat C."/>
            <person name="Riley R."/>
            <person name="Ohm R."/>
            <person name="Sun H."/>
            <person name="Tunlid A."/>
            <person name="Henrissat B."/>
            <person name="Grigoriev I.V."/>
            <person name="Hibbett D.S."/>
            <person name="Martin F."/>
        </authorList>
    </citation>
    <scope>NUCLEOTIDE SEQUENCE [LARGE SCALE GENOMIC DNA]</scope>
    <source>
        <strain evidence="3">441</strain>
    </source>
</reference>
<feature type="region of interest" description="Disordered" evidence="1">
    <location>
        <begin position="215"/>
        <end position="240"/>
    </location>
</feature>
<dbReference type="HOGENOM" id="CLU_054610_0_0_1"/>
<feature type="region of interest" description="Disordered" evidence="1">
    <location>
        <begin position="1"/>
        <end position="61"/>
    </location>
</feature>
<evidence type="ECO:0000313" key="3">
    <source>
        <dbReference type="Proteomes" id="UP000054018"/>
    </source>
</evidence>
<protein>
    <submittedName>
        <fullName evidence="2">Uncharacterized protein</fullName>
    </submittedName>
</protein>
<dbReference type="Proteomes" id="UP000054018">
    <property type="component" value="Unassembled WGS sequence"/>
</dbReference>
<dbReference type="OrthoDB" id="5348546at2759"/>
<name>A0A0C9YI73_9AGAM</name>
<evidence type="ECO:0000256" key="1">
    <source>
        <dbReference type="SAM" id="MobiDB-lite"/>
    </source>
</evidence>
<feature type="compositionally biased region" description="Low complexity" evidence="1">
    <location>
        <begin position="1"/>
        <end position="10"/>
    </location>
</feature>
<keyword evidence="3" id="KW-1185">Reference proteome</keyword>